<proteinExistence type="inferred from homology"/>
<reference evidence="9" key="1">
    <citation type="submission" date="2020-10" db="EMBL/GenBank/DDBJ databases">
        <authorList>
            <person name="Gilroy R."/>
        </authorList>
    </citation>
    <scope>NUCLEOTIDE SEQUENCE</scope>
    <source>
        <strain evidence="9">18911</strain>
    </source>
</reference>
<dbReference type="PROSITE" id="PS51710">
    <property type="entry name" value="G_OBG"/>
    <property type="match status" value="1"/>
</dbReference>
<dbReference type="Gene3D" id="3.40.50.300">
    <property type="entry name" value="P-loop containing nucleotide triphosphate hydrolases"/>
    <property type="match status" value="1"/>
</dbReference>
<dbReference type="PROSITE" id="PS00905">
    <property type="entry name" value="GTP1_OBG"/>
    <property type="match status" value="1"/>
</dbReference>
<evidence type="ECO:0000256" key="3">
    <source>
        <dbReference type="ARBA" id="ARBA00022741"/>
    </source>
</evidence>
<dbReference type="Pfam" id="PF01018">
    <property type="entry name" value="GTP1_OBG"/>
    <property type="match status" value="1"/>
</dbReference>
<dbReference type="PROSITE" id="PS51883">
    <property type="entry name" value="OBG"/>
    <property type="match status" value="1"/>
</dbReference>
<dbReference type="Pfam" id="PF01926">
    <property type="entry name" value="MMR_HSR1"/>
    <property type="match status" value="1"/>
</dbReference>
<dbReference type="GO" id="GO:0042254">
    <property type="term" value="P:ribosome biogenesis"/>
    <property type="evidence" value="ECO:0007669"/>
    <property type="project" value="UniProtKB-UniRule"/>
</dbReference>
<dbReference type="InterPro" id="IPR045086">
    <property type="entry name" value="OBG_GTPase"/>
</dbReference>
<dbReference type="PANTHER" id="PTHR11702:SF31">
    <property type="entry name" value="MITOCHONDRIAL RIBOSOME-ASSOCIATED GTPASE 2"/>
    <property type="match status" value="1"/>
</dbReference>
<dbReference type="AlphaFoldDB" id="A0A9D1MIG1"/>
<dbReference type="GO" id="GO:0000287">
    <property type="term" value="F:magnesium ion binding"/>
    <property type="evidence" value="ECO:0007669"/>
    <property type="project" value="InterPro"/>
</dbReference>
<feature type="non-terminal residue" evidence="9">
    <location>
        <position position="228"/>
    </location>
</feature>
<keyword evidence="6" id="KW-0342">GTP-binding</keyword>
<dbReference type="Gene3D" id="2.70.210.12">
    <property type="entry name" value="GTP1/OBG domain"/>
    <property type="match status" value="1"/>
</dbReference>
<dbReference type="PANTHER" id="PTHR11702">
    <property type="entry name" value="DEVELOPMENTALLY REGULATED GTP-BINDING PROTEIN-RELATED"/>
    <property type="match status" value="1"/>
</dbReference>
<evidence type="ECO:0000256" key="4">
    <source>
        <dbReference type="ARBA" id="ARBA00022801"/>
    </source>
</evidence>
<dbReference type="GO" id="GO:0005525">
    <property type="term" value="F:GTP binding"/>
    <property type="evidence" value="ECO:0007669"/>
    <property type="project" value="UniProtKB-KW"/>
</dbReference>
<feature type="domain" description="OBG-type G" evidence="7">
    <location>
        <begin position="159"/>
        <end position="228"/>
    </location>
</feature>
<dbReference type="PRINTS" id="PR00326">
    <property type="entry name" value="GTP1OBG"/>
</dbReference>
<dbReference type="FunFam" id="2.70.210.12:FF:000001">
    <property type="entry name" value="GTPase Obg"/>
    <property type="match status" value="1"/>
</dbReference>
<dbReference type="InterPro" id="IPR027417">
    <property type="entry name" value="P-loop_NTPase"/>
</dbReference>
<keyword evidence="3" id="KW-0547">Nucleotide-binding</keyword>
<name>A0A9D1MIG1_9FIRM</name>
<evidence type="ECO:0000259" key="8">
    <source>
        <dbReference type="PROSITE" id="PS51883"/>
    </source>
</evidence>
<evidence type="ECO:0000256" key="1">
    <source>
        <dbReference type="ARBA" id="ARBA00007699"/>
    </source>
</evidence>
<comment type="similarity">
    <text evidence="1">Belongs to the TRAFAC class OBG-HflX-like GTPase superfamily. OBG GTPase family.</text>
</comment>
<protein>
    <submittedName>
        <fullName evidence="9">Obg family GTPase CgtA</fullName>
    </submittedName>
</protein>
<evidence type="ECO:0000256" key="6">
    <source>
        <dbReference type="ARBA" id="ARBA00023134"/>
    </source>
</evidence>
<dbReference type="SUPFAM" id="SSF52540">
    <property type="entry name" value="P-loop containing nucleoside triphosphate hydrolases"/>
    <property type="match status" value="1"/>
</dbReference>
<dbReference type="InterPro" id="IPR006073">
    <property type="entry name" value="GTP-bd"/>
</dbReference>
<dbReference type="InterPro" id="IPR014100">
    <property type="entry name" value="GTP-bd_Obg/CgtA"/>
</dbReference>
<keyword evidence="5" id="KW-0460">Magnesium</keyword>
<reference evidence="9" key="2">
    <citation type="journal article" date="2021" name="PeerJ">
        <title>Extensive microbial diversity within the chicken gut microbiome revealed by metagenomics and culture.</title>
        <authorList>
            <person name="Gilroy R."/>
            <person name="Ravi A."/>
            <person name="Getino M."/>
            <person name="Pursley I."/>
            <person name="Horton D.L."/>
            <person name="Alikhan N.F."/>
            <person name="Baker D."/>
            <person name="Gharbi K."/>
            <person name="Hall N."/>
            <person name="Watson M."/>
            <person name="Adriaenssens E.M."/>
            <person name="Foster-Nyarko E."/>
            <person name="Jarju S."/>
            <person name="Secka A."/>
            <person name="Antonio M."/>
            <person name="Oren A."/>
            <person name="Chaudhuri R.R."/>
            <person name="La Ragione R."/>
            <person name="Hildebrand F."/>
            <person name="Pallen M.J."/>
        </authorList>
    </citation>
    <scope>NUCLEOTIDE SEQUENCE</scope>
    <source>
        <strain evidence="9">18911</strain>
    </source>
</reference>
<keyword evidence="4" id="KW-0378">Hydrolase</keyword>
<keyword evidence="2" id="KW-0963">Cytoplasm</keyword>
<evidence type="ECO:0000256" key="2">
    <source>
        <dbReference type="ARBA" id="ARBA00022490"/>
    </source>
</evidence>
<dbReference type="InterPro" id="IPR006169">
    <property type="entry name" value="GTP1_OBG_dom"/>
</dbReference>
<dbReference type="InterPro" id="IPR006074">
    <property type="entry name" value="GTP1-OBG_CS"/>
</dbReference>
<sequence>MFLDVATIYLKPGNGGDGAVSFHREKYVPAGGPDGGDGGRGASIYFEADPSMNSLAPFRFTQHFRAENGEKGAAKNCTGKSGTDMIIKVPCGTVVKDAETGGIIADVFEPGERIKILEGGRGGRGNARFATAVRKAPAFSETGIKTVERKIRLELKTIADVGLVGFPNVGKSTFLSVISSARPKIANYHFTTLNPNLGVVKFEDDAFLVADIPGLIEGAAEGMGLGHS</sequence>
<evidence type="ECO:0000259" key="7">
    <source>
        <dbReference type="PROSITE" id="PS51710"/>
    </source>
</evidence>
<dbReference type="SUPFAM" id="SSF82051">
    <property type="entry name" value="Obg GTP-binding protein N-terminal domain"/>
    <property type="match status" value="1"/>
</dbReference>
<organism evidence="9 10">
    <name type="scientific">Candidatus Stercoripulliclostridium merdigallinarum</name>
    <dbReference type="NCBI Taxonomy" id="2840951"/>
    <lineage>
        <taxon>Bacteria</taxon>
        <taxon>Bacillati</taxon>
        <taxon>Bacillota</taxon>
        <taxon>Clostridia</taxon>
        <taxon>Eubacteriales</taxon>
        <taxon>Candidatus Stercoripulliclostridium</taxon>
    </lineage>
</organism>
<dbReference type="InterPro" id="IPR036726">
    <property type="entry name" value="GTP1_OBG_dom_sf"/>
</dbReference>
<feature type="domain" description="Obg" evidence="8">
    <location>
        <begin position="1"/>
        <end position="158"/>
    </location>
</feature>
<gene>
    <name evidence="9" type="primary">cgtA</name>
    <name evidence="9" type="ORF">IAB05_04945</name>
</gene>
<dbReference type="EMBL" id="DVNF01000147">
    <property type="protein sequence ID" value="HIU60717.1"/>
    <property type="molecule type" value="Genomic_DNA"/>
</dbReference>
<dbReference type="InterPro" id="IPR031167">
    <property type="entry name" value="G_OBG"/>
</dbReference>
<evidence type="ECO:0000256" key="5">
    <source>
        <dbReference type="ARBA" id="ARBA00022842"/>
    </source>
</evidence>
<dbReference type="NCBIfam" id="NF008956">
    <property type="entry name" value="PRK12299.1"/>
    <property type="match status" value="1"/>
</dbReference>
<dbReference type="NCBIfam" id="TIGR02729">
    <property type="entry name" value="Obg_CgtA"/>
    <property type="match status" value="1"/>
</dbReference>
<comment type="caution">
    <text evidence="9">The sequence shown here is derived from an EMBL/GenBank/DDBJ whole genome shotgun (WGS) entry which is preliminary data.</text>
</comment>
<dbReference type="GO" id="GO:0003924">
    <property type="term" value="F:GTPase activity"/>
    <property type="evidence" value="ECO:0007669"/>
    <property type="project" value="InterPro"/>
</dbReference>
<accession>A0A9D1MIG1</accession>
<evidence type="ECO:0000313" key="10">
    <source>
        <dbReference type="Proteomes" id="UP000824094"/>
    </source>
</evidence>
<evidence type="ECO:0000313" key="9">
    <source>
        <dbReference type="EMBL" id="HIU60717.1"/>
    </source>
</evidence>
<dbReference type="Proteomes" id="UP000824094">
    <property type="component" value="Unassembled WGS sequence"/>
</dbReference>